<reference evidence="4" key="1">
    <citation type="journal article" date="2014" name="Int. J. Syst. Evol. Microbiol.">
        <title>Complete genome sequence of Corynebacterium casei LMG S-19264T (=DSM 44701T), isolated from a smear-ripened cheese.</title>
        <authorList>
            <consortium name="US DOE Joint Genome Institute (JGI-PGF)"/>
            <person name="Walter F."/>
            <person name="Albersmeier A."/>
            <person name="Kalinowski J."/>
            <person name="Ruckert C."/>
        </authorList>
    </citation>
    <scope>NUCLEOTIDE SEQUENCE</scope>
    <source>
        <strain evidence="4">CGMCC 4.7308</strain>
    </source>
</reference>
<evidence type="ECO:0000313" key="4">
    <source>
        <dbReference type="EMBL" id="GGL94799.1"/>
    </source>
</evidence>
<dbReference type="Pfam" id="PF13561">
    <property type="entry name" value="adh_short_C2"/>
    <property type="match status" value="1"/>
</dbReference>
<keyword evidence="2" id="KW-0560">Oxidoreductase</keyword>
<dbReference type="PRINTS" id="PR00080">
    <property type="entry name" value="SDRFAMILY"/>
</dbReference>
<dbReference type="FunFam" id="3.40.50.720:FF:000084">
    <property type="entry name" value="Short-chain dehydrogenase reductase"/>
    <property type="match status" value="1"/>
</dbReference>
<dbReference type="SUPFAM" id="SSF51735">
    <property type="entry name" value="NAD(P)-binding Rossmann-fold domains"/>
    <property type="match status" value="1"/>
</dbReference>
<dbReference type="PANTHER" id="PTHR42760:SF5">
    <property type="entry name" value="2-DEHYDRO-3-DEOXY-D-GLUCONATE 5-DEHYDROGENASE"/>
    <property type="match status" value="1"/>
</dbReference>
<dbReference type="Gene3D" id="3.40.50.720">
    <property type="entry name" value="NAD(P)-binding Rossmann-like Domain"/>
    <property type="match status" value="1"/>
</dbReference>
<protein>
    <submittedName>
        <fullName evidence="4">2-dehydro-3-deoxy-D-gluconate 5-dehydrogenase</fullName>
    </submittedName>
</protein>
<evidence type="ECO:0000313" key="5">
    <source>
        <dbReference type="Proteomes" id="UP000655208"/>
    </source>
</evidence>
<comment type="caution">
    <text evidence="4">The sequence shown here is derived from an EMBL/GenBank/DDBJ whole genome shotgun (WGS) entry which is preliminary data.</text>
</comment>
<feature type="domain" description="Ketoreductase" evidence="3">
    <location>
        <begin position="21"/>
        <end position="188"/>
    </location>
</feature>
<dbReference type="InterPro" id="IPR036291">
    <property type="entry name" value="NAD(P)-bd_dom_sf"/>
</dbReference>
<gene>
    <name evidence="4" type="primary">kduD</name>
    <name evidence="4" type="ORF">GCM10011594_13260</name>
</gene>
<keyword evidence="5" id="KW-1185">Reference proteome</keyword>
<name>A0A917WEA7_9ACTN</name>
<dbReference type="InterPro" id="IPR002347">
    <property type="entry name" value="SDR_fam"/>
</dbReference>
<dbReference type="RefSeq" id="WP_188940677.1">
    <property type="nucleotide sequence ID" value="NZ_BMNA01000002.1"/>
</dbReference>
<accession>A0A917WEA7</accession>
<dbReference type="SMART" id="SM00822">
    <property type="entry name" value="PKS_KR"/>
    <property type="match status" value="1"/>
</dbReference>
<dbReference type="PANTHER" id="PTHR42760">
    <property type="entry name" value="SHORT-CHAIN DEHYDROGENASES/REDUCTASES FAMILY MEMBER"/>
    <property type="match status" value="1"/>
</dbReference>
<dbReference type="PROSITE" id="PS00061">
    <property type="entry name" value="ADH_SHORT"/>
    <property type="match status" value="1"/>
</dbReference>
<proteinExistence type="inferred from homology"/>
<sequence>MAAQSAPDAADVPAAFSLDGRRALVTGARGGIGRAIAVALAAAGAEVVLHGHHDDLDATAALVASAGALGGTWVQDLRDGAGVESGARELLDRGPVDVLVNNAATISRRPVEEIDFALWQRHFAVNVDAAWLLTRTLGAAMIDRGGGKVLMVGSLLSVQGGVDRAAYAASKHALLGMVRALSNEWAEHNVQVNALAPGYVATERPSPAIGDPALLARIPAGRWGTPADVAGPAVFLASRASDYVSGHLLAVDGGWLSR</sequence>
<dbReference type="PRINTS" id="PR00081">
    <property type="entry name" value="GDHRDH"/>
</dbReference>
<evidence type="ECO:0000256" key="2">
    <source>
        <dbReference type="ARBA" id="ARBA00023002"/>
    </source>
</evidence>
<dbReference type="GO" id="GO:0016616">
    <property type="term" value="F:oxidoreductase activity, acting on the CH-OH group of donors, NAD or NADP as acceptor"/>
    <property type="evidence" value="ECO:0007669"/>
    <property type="project" value="UniProtKB-ARBA"/>
</dbReference>
<evidence type="ECO:0000256" key="1">
    <source>
        <dbReference type="ARBA" id="ARBA00006484"/>
    </source>
</evidence>
<dbReference type="Proteomes" id="UP000655208">
    <property type="component" value="Unassembled WGS sequence"/>
</dbReference>
<organism evidence="4 5">
    <name type="scientific">Nakamurella endophytica</name>
    <dbReference type="NCBI Taxonomy" id="1748367"/>
    <lineage>
        <taxon>Bacteria</taxon>
        <taxon>Bacillati</taxon>
        <taxon>Actinomycetota</taxon>
        <taxon>Actinomycetes</taxon>
        <taxon>Nakamurellales</taxon>
        <taxon>Nakamurellaceae</taxon>
        <taxon>Nakamurella</taxon>
    </lineage>
</organism>
<dbReference type="AlphaFoldDB" id="A0A917WEA7"/>
<evidence type="ECO:0000259" key="3">
    <source>
        <dbReference type="SMART" id="SM00822"/>
    </source>
</evidence>
<dbReference type="EMBL" id="BMNA01000002">
    <property type="protein sequence ID" value="GGL94799.1"/>
    <property type="molecule type" value="Genomic_DNA"/>
</dbReference>
<dbReference type="InterPro" id="IPR057326">
    <property type="entry name" value="KR_dom"/>
</dbReference>
<reference evidence="4" key="2">
    <citation type="submission" date="2020-09" db="EMBL/GenBank/DDBJ databases">
        <authorList>
            <person name="Sun Q."/>
            <person name="Zhou Y."/>
        </authorList>
    </citation>
    <scope>NUCLEOTIDE SEQUENCE</scope>
    <source>
        <strain evidence="4">CGMCC 4.7308</strain>
    </source>
</reference>
<comment type="similarity">
    <text evidence="1">Belongs to the short-chain dehydrogenases/reductases (SDR) family.</text>
</comment>
<dbReference type="InterPro" id="IPR020904">
    <property type="entry name" value="Sc_DH/Rdtase_CS"/>
</dbReference>